<name>A0AC35U555_9BILA</name>
<organism evidence="1 2">
    <name type="scientific">Rhabditophanes sp. KR3021</name>
    <dbReference type="NCBI Taxonomy" id="114890"/>
    <lineage>
        <taxon>Eukaryota</taxon>
        <taxon>Metazoa</taxon>
        <taxon>Ecdysozoa</taxon>
        <taxon>Nematoda</taxon>
        <taxon>Chromadorea</taxon>
        <taxon>Rhabditida</taxon>
        <taxon>Tylenchina</taxon>
        <taxon>Panagrolaimomorpha</taxon>
        <taxon>Strongyloidoidea</taxon>
        <taxon>Alloionematidae</taxon>
        <taxon>Rhabditophanes</taxon>
    </lineage>
</organism>
<reference evidence="2" key="1">
    <citation type="submission" date="2016-11" db="UniProtKB">
        <authorList>
            <consortium name="WormBaseParasite"/>
        </authorList>
    </citation>
    <scope>IDENTIFICATION</scope>
    <source>
        <strain evidence="2">KR3021</strain>
    </source>
</reference>
<sequence length="116" mass="12946">MATEIAEVPVVDCGADIKTEVEEKANVSEEKAEVIAEKTTPEKAVVEETAEPKTKYDALKLLLAEMAGDVKPSYCNNKATTERFKRNIAHARILIRECSLEIEHNNKKTNPLDTFK</sequence>
<evidence type="ECO:0000313" key="2">
    <source>
        <dbReference type="WBParaSite" id="RSKR_0000734200.1"/>
    </source>
</evidence>
<dbReference type="Proteomes" id="UP000095286">
    <property type="component" value="Unplaced"/>
</dbReference>
<evidence type="ECO:0000313" key="1">
    <source>
        <dbReference type="Proteomes" id="UP000095286"/>
    </source>
</evidence>
<dbReference type="WBParaSite" id="RSKR_0000734200.1">
    <property type="protein sequence ID" value="RSKR_0000734200.1"/>
    <property type="gene ID" value="RSKR_0000734200"/>
</dbReference>
<proteinExistence type="predicted"/>
<accession>A0AC35U555</accession>
<protein>
    <submittedName>
        <fullName evidence="2">BAG domain-containing protein</fullName>
    </submittedName>
</protein>